<protein>
    <submittedName>
        <fullName evidence="2">Sugar nucleotide-binding protein</fullName>
    </submittedName>
</protein>
<dbReference type="EMBL" id="JALGBI010000003">
    <property type="protein sequence ID" value="MCJ0766052.1"/>
    <property type="molecule type" value="Genomic_DNA"/>
</dbReference>
<proteinExistence type="predicted"/>
<dbReference type="InterPro" id="IPR001509">
    <property type="entry name" value="Epimerase_deHydtase"/>
</dbReference>
<name>A0A9X1W1J3_9BURK</name>
<evidence type="ECO:0000313" key="3">
    <source>
        <dbReference type="Proteomes" id="UP001139447"/>
    </source>
</evidence>
<dbReference type="Proteomes" id="UP001139447">
    <property type="component" value="Unassembled WGS sequence"/>
</dbReference>
<dbReference type="AlphaFoldDB" id="A0A9X1W1J3"/>
<dbReference type="Pfam" id="PF01370">
    <property type="entry name" value="Epimerase"/>
    <property type="match status" value="1"/>
</dbReference>
<dbReference type="InterPro" id="IPR036291">
    <property type="entry name" value="NAD(P)-bd_dom_sf"/>
</dbReference>
<accession>A0A9X1W1J3</accession>
<evidence type="ECO:0000259" key="1">
    <source>
        <dbReference type="Pfam" id="PF01370"/>
    </source>
</evidence>
<evidence type="ECO:0000313" key="2">
    <source>
        <dbReference type="EMBL" id="MCJ0766052.1"/>
    </source>
</evidence>
<keyword evidence="3" id="KW-1185">Reference proteome</keyword>
<comment type="caution">
    <text evidence="2">The sequence shown here is derived from an EMBL/GenBank/DDBJ whole genome shotgun (WGS) entry which is preliminary data.</text>
</comment>
<sequence>MTSNPSVLVLGGRGRFGQAAVRAFAQAGWHVLAQVRPGATGPAVPGVRWLALAPDDTAALAAAAEGASVVVQALSPPYVHSAWRVQVPQLTDAAIRISRALGATLMLPASVYNFGAAMPRRLREDTPQAAATVKGRLRIASERQIREATLDGGMKAVVIRAGDFFGSGTGSWFDQVMAKGLAQGRFTYPGALDVPTAWAYLPDLARTFVEVAARRDRLPAFETLHFTGHTLTGQDWVAALTELAWEEGWLPAGGSLRIGTFPWPLIRLGGLVVPTWQALSEMAYLWRTPHGLANERLVALLGAEPHTPLLAAARSAADGLGLTARRGAGPAALPGQA</sequence>
<dbReference type="Gene3D" id="3.40.50.720">
    <property type="entry name" value="NAD(P)-binding Rossmann-like Domain"/>
    <property type="match status" value="1"/>
</dbReference>
<dbReference type="SUPFAM" id="SSF51735">
    <property type="entry name" value="NAD(P)-binding Rossmann-fold domains"/>
    <property type="match status" value="1"/>
</dbReference>
<feature type="domain" description="NAD-dependent epimerase/dehydratase" evidence="1">
    <location>
        <begin position="7"/>
        <end position="219"/>
    </location>
</feature>
<organism evidence="2 3">
    <name type="scientific">Variovorax terrae</name>
    <dbReference type="NCBI Taxonomy" id="2923278"/>
    <lineage>
        <taxon>Bacteria</taxon>
        <taxon>Pseudomonadati</taxon>
        <taxon>Pseudomonadota</taxon>
        <taxon>Betaproteobacteria</taxon>
        <taxon>Burkholderiales</taxon>
        <taxon>Comamonadaceae</taxon>
        <taxon>Variovorax</taxon>
    </lineage>
</organism>
<gene>
    <name evidence="2" type="ORF">MMF98_22790</name>
</gene>
<dbReference type="RefSeq" id="WP_243309627.1">
    <property type="nucleotide sequence ID" value="NZ_JALGBI010000003.1"/>
</dbReference>
<reference evidence="2" key="1">
    <citation type="submission" date="2022-03" db="EMBL/GenBank/DDBJ databases">
        <authorList>
            <person name="Woo C.Y."/>
        </authorList>
    </citation>
    <scope>NUCLEOTIDE SEQUENCE</scope>
    <source>
        <strain evidence="2">CYS-02</strain>
    </source>
</reference>